<proteinExistence type="predicted"/>
<reference evidence="2 3" key="1">
    <citation type="journal article" date="2011" name="Stand. Genomic Sci.">
        <title>Complete genome sequence of Haliscomenobacter hydrossis type strain (O).</title>
        <authorList>
            <consortium name="US DOE Joint Genome Institute (JGI-PGF)"/>
            <person name="Daligault H."/>
            <person name="Lapidus A."/>
            <person name="Zeytun A."/>
            <person name="Nolan M."/>
            <person name="Lucas S."/>
            <person name="Del Rio T.G."/>
            <person name="Tice H."/>
            <person name="Cheng J.F."/>
            <person name="Tapia R."/>
            <person name="Han C."/>
            <person name="Goodwin L."/>
            <person name="Pitluck S."/>
            <person name="Liolios K."/>
            <person name="Pagani I."/>
            <person name="Ivanova N."/>
            <person name="Huntemann M."/>
            <person name="Mavromatis K."/>
            <person name="Mikhailova N."/>
            <person name="Pati A."/>
            <person name="Chen A."/>
            <person name="Palaniappan K."/>
            <person name="Land M."/>
            <person name="Hauser L."/>
            <person name="Brambilla E.M."/>
            <person name="Rohde M."/>
            <person name="Verbarg S."/>
            <person name="Goker M."/>
            <person name="Bristow J."/>
            <person name="Eisen J.A."/>
            <person name="Markowitz V."/>
            <person name="Hugenholtz P."/>
            <person name="Kyrpides N.C."/>
            <person name="Klenk H.P."/>
            <person name="Woyke T."/>
        </authorList>
    </citation>
    <scope>NUCLEOTIDE SEQUENCE [LARGE SCALE GENOMIC DNA]</scope>
    <source>
        <strain evidence="3">ATCC 27775 / DSM 1100 / LMG 10767 / O</strain>
        <plasmid evidence="3">Plasmid pHALHY03</plasmid>
    </source>
</reference>
<dbReference type="InterPro" id="IPR039448">
    <property type="entry name" value="Beta_helix"/>
</dbReference>
<dbReference type="SUPFAM" id="SSF51126">
    <property type="entry name" value="Pectin lyase-like"/>
    <property type="match status" value="1"/>
</dbReference>
<dbReference type="RefSeq" id="WP_013769134.1">
    <property type="nucleotide sequence ID" value="NC_015513.1"/>
</dbReference>
<dbReference type="KEGG" id="hhy:Halhy_6805"/>
<evidence type="ECO:0000313" key="2">
    <source>
        <dbReference type="EMBL" id="AEE54618.1"/>
    </source>
</evidence>
<keyword evidence="3" id="KW-1185">Reference proteome</keyword>
<protein>
    <submittedName>
        <fullName evidence="2">Hemolysin-type calcium-binding region</fullName>
    </submittedName>
</protein>
<evidence type="ECO:0000313" key="3">
    <source>
        <dbReference type="Proteomes" id="UP000008461"/>
    </source>
</evidence>
<name>F4L8B0_HALH1</name>
<dbReference type="HOGENOM" id="CLU_749572_0_0_10"/>
<dbReference type="Proteomes" id="UP000008461">
    <property type="component" value="Plasmid pHALHY03"/>
</dbReference>
<accession>F4L8B0</accession>
<reference key="2">
    <citation type="submission" date="2011-04" db="EMBL/GenBank/DDBJ databases">
        <title>Complete sequence of plasmid 3 of Haliscomenobacter hydrossis DSM 1100.</title>
        <authorList>
            <consortium name="US DOE Joint Genome Institute (JGI-PGF)"/>
            <person name="Lucas S."/>
            <person name="Han J."/>
            <person name="Lapidus A."/>
            <person name="Bruce D."/>
            <person name="Goodwin L."/>
            <person name="Pitluck S."/>
            <person name="Peters L."/>
            <person name="Kyrpides N."/>
            <person name="Mavromatis K."/>
            <person name="Ivanova N."/>
            <person name="Ovchinnikova G."/>
            <person name="Pagani I."/>
            <person name="Daligault H."/>
            <person name="Detter J.C."/>
            <person name="Han C."/>
            <person name="Land M."/>
            <person name="Hauser L."/>
            <person name="Markowitz V."/>
            <person name="Cheng J.-F."/>
            <person name="Hugenholtz P."/>
            <person name="Woyke T."/>
            <person name="Wu D."/>
            <person name="Verbarg S."/>
            <person name="Frueling A."/>
            <person name="Brambilla E."/>
            <person name="Klenk H.-P."/>
            <person name="Eisen J.A."/>
        </authorList>
    </citation>
    <scope>NUCLEOTIDE SEQUENCE</scope>
    <source>
        <strain>DSM 1100</strain>
    </source>
</reference>
<dbReference type="InterPro" id="IPR011050">
    <property type="entry name" value="Pectin_lyase_fold/virulence"/>
</dbReference>
<dbReference type="InterPro" id="IPR012334">
    <property type="entry name" value="Pectin_lyas_fold"/>
</dbReference>
<dbReference type="OrthoDB" id="3333873at2"/>
<dbReference type="AlphaFoldDB" id="F4L8B0"/>
<keyword evidence="2" id="KW-0614">Plasmid</keyword>
<dbReference type="eggNOG" id="COG2931">
    <property type="taxonomic scope" value="Bacteria"/>
</dbReference>
<gene>
    <name evidence="2" type="ordered locus">Halhy_6805</name>
</gene>
<geneLocation type="plasmid" evidence="2 3">
    <name>pHALHY03</name>
</geneLocation>
<dbReference type="Gene3D" id="2.160.20.10">
    <property type="entry name" value="Single-stranded right-handed beta-helix, Pectin lyase-like"/>
    <property type="match status" value="1"/>
</dbReference>
<dbReference type="EMBL" id="CP002694">
    <property type="protein sequence ID" value="AEE54618.1"/>
    <property type="molecule type" value="Genomic_DNA"/>
</dbReference>
<organism evidence="2 3">
    <name type="scientific">Haliscomenobacter hydrossis (strain ATCC 27775 / DSM 1100 / LMG 10767 / O)</name>
    <dbReference type="NCBI Taxonomy" id="760192"/>
    <lineage>
        <taxon>Bacteria</taxon>
        <taxon>Pseudomonadati</taxon>
        <taxon>Bacteroidota</taxon>
        <taxon>Saprospiria</taxon>
        <taxon>Saprospirales</taxon>
        <taxon>Haliscomenobacteraceae</taxon>
        <taxon>Haliscomenobacter</taxon>
    </lineage>
</organism>
<sequence length="369" mass="40330">MVTAQQSFFCRFMILVLCSVLYQCAYARQYYLNSNSGNDSQAGIARDKAWKSLASLHQRNFLPGDTINFECGSGWDTGLEINDSGSPDKPIVFRAIGTGSKPVFSQAKAGGKAVNILSSYVILDAVLAKDAQYAAVNIAKGANHNIIRNCEMSNAGAGVMISGKYNLITQNYAHDLVMVKNTPGGDDDYGAVAFWVFNSNNEISYNRATRCRAPSLDYGSDGGFFEIYSNGDSSYVHHNYAEDCNGFLEVGGGTARHVMVSHNVSLENGEWTFHVSGKFRADIQDFRMEHNTIISKKGTKWNNILGLGRDAPNLPTVIFSHNLVIIGGESGEKVARHGNFTHENNTYFLLDGAQLGYTLHASENISNVN</sequence>
<evidence type="ECO:0000259" key="1">
    <source>
        <dbReference type="Pfam" id="PF13229"/>
    </source>
</evidence>
<feature type="domain" description="Right handed beta helix" evidence="1">
    <location>
        <begin position="131"/>
        <end position="268"/>
    </location>
</feature>
<dbReference type="Pfam" id="PF13229">
    <property type="entry name" value="Beta_helix"/>
    <property type="match status" value="1"/>
</dbReference>